<evidence type="ECO:0000313" key="3">
    <source>
        <dbReference type="Proteomes" id="UP000669133"/>
    </source>
</evidence>
<dbReference type="OrthoDB" id="4017723at2759"/>
<accession>A0A8H7Z829</accession>
<dbReference type="Proteomes" id="UP000669133">
    <property type="component" value="Unassembled WGS sequence"/>
</dbReference>
<dbReference type="AlphaFoldDB" id="A0A8H7Z829"/>
<feature type="region of interest" description="Disordered" evidence="1">
    <location>
        <begin position="1"/>
        <end position="20"/>
    </location>
</feature>
<name>A0A8H7Z829_9ASCO</name>
<dbReference type="EMBL" id="JAEOAQ010000007">
    <property type="protein sequence ID" value="KAG5416982.1"/>
    <property type="molecule type" value="Genomic_DNA"/>
</dbReference>
<reference evidence="2 3" key="1">
    <citation type="submission" date="2020-12" db="EMBL/GenBank/DDBJ databases">
        <title>Effect of drift, selection, and recombination on the evolution of hybrid genomes in Candida yeast pathogens.</title>
        <authorList>
            <person name="Mixao V."/>
            <person name="Ksiezopolska E."/>
            <person name="Saus E."/>
            <person name="Boekhout T."/>
            <person name="Gacser A."/>
            <person name="Gabaldon T."/>
        </authorList>
    </citation>
    <scope>NUCLEOTIDE SEQUENCE [LARGE SCALE GENOMIC DNA]</scope>
    <source>
        <strain evidence="2 3">BP57</strain>
    </source>
</reference>
<proteinExistence type="predicted"/>
<comment type="caution">
    <text evidence="2">The sequence shown here is derived from an EMBL/GenBank/DDBJ whole genome shotgun (WGS) entry which is preliminary data.</text>
</comment>
<keyword evidence="3" id="KW-1185">Reference proteome</keyword>
<gene>
    <name evidence="2" type="ORF">I9W82_004613</name>
</gene>
<evidence type="ECO:0000313" key="2">
    <source>
        <dbReference type="EMBL" id="KAG5416982.1"/>
    </source>
</evidence>
<dbReference type="RefSeq" id="XP_067546098.1">
    <property type="nucleotide sequence ID" value="XM_067693704.1"/>
</dbReference>
<protein>
    <submittedName>
        <fullName evidence="2">Uncharacterized protein</fullName>
    </submittedName>
</protein>
<dbReference type="GeneID" id="93653242"/>
<organism evidence="2 3">
    <name type="scientific">Candida metapsilosis</name>
    <dbReference type="NCBI Taxonomy" id="273372"/>
    <lineage>
        <taxon>Eukaryota</taxon>
        <taxon>Fungi</taxon>
        <taxon>Dikarya</taxon>
        <taxon>Ascomycota</taxon>
        <taxon>Saccharomycotina</taxon>
        <taxon>Pichiomycetes</taxon>
        <taxon>Debaryomycetaceae</taxon>
        <taxon>Candida/Lodderomyces clade</taxon>
        <taxon>Candida</taxon>
    </lineage>
</organism>
<sequence length="782" mass="91132">MNNGASRLTHRYPSQGSSHPTKFVKLPTAYDAVNGIIYVRTMSRLTRVVKITMDTKLKLDDIFRFFVFINFGPSVGKKYFNKYLIFDFQHLGADLLFENFSLFHFICIWTGDEGFFSRPWTHFMVFELGSQFPTGLHISYPSQLALNKDFGSLFSNSMLRKNSYLGNLNLTLRQRLFRIAKVVKVNMTVSQYVTFAKHMQNSSSRSCLYPHTLSVRITFEGIGSNSSQSSSVQTHDNYLADFPSNWINQVFNLSAIESFTLHYFAPNTQISQLASLLYNMPKLTSLDLSFDSLDVLKIPEMIRPKKEPLSIRLQMNYKHCFFQSDSWLQVVEHWSVSFNGYCAILNYESEPQPQSKFFRLLMFYKYIQFKSRRRKTEEPEMENADQCEGSKNTTKYKTTIMLSGHLDGWWHLIKILEANGSDSGIGLFDAYHANNGVIYAITMSGMRRLVKITITEKLKLIDTFRFFVFINFGPSIGKKYFNKYLIFDFLHLGAELLFENFSLFHYINIWTGDEGFFSRPWIHFVAFKLDSQFPTNIEVSHPSLLDMNNDFGSLFSNSLLRHNSLFFTTRQKLFRIAKVVKVNMTVSQYVKFARHMQNSCSRSCLYPHTLSVKITFEGIGSNSSQPLSSSSVQTHDSYPADFPSNWINQVFNLSAIESFTLHYFAPNTQISRLASLLYNMPKLTSLDLSFDSLDVLQIPAMIRPKRDPLNIRLQMNYKHCFFQSHSWLEVVDHWSVSFNGYYAILNYESEPQPQSKFFRLLMFYKYIQFKSRRRKTLKRIQR</sequence>
<evidence type="ECO:0000256" key="1">
    <source>
        <dbReference type="SAM" id="MobiDB-lite"/>
    </source>
</evidence>